<sequence>MKKLLTFFGCFFMVFGLSMVINIGSSGINFNLNNVKGATITPESKPYKDYGVTSKNYNKQRKHSYLIQSYLKAFEDNKKGGTLYLTKGSGNGVYTLSNEMCIPSNVKIVIKDGVTVKKTYDAGVSKDGNEINASTYMFSFVPISLRSSGAVKRGSGNATENSSIIGEGSATIDAGGATSYKNGGQPYCGTIAFGDNTNCKVSGITFKNMNKTYGHFMEVNGTADCIIENNTFIGGTTAIDENGNKVNAEAINIDTFDNVKKGFSGKWLAPDGTRNIRLKIRNNKFSDMNIAIGTHGYTHDNPHKQVEITGNTFTNIYSKVIQPMRWKETVISGNTFNCSPENTIIYCRSANVMDVYNNTFNVNNASTRIYHFRYAYHQSGSTDKLKVEPVANNITAENKENILHNNTYNGTYFKNIYFRTAPIKVNGVYTDPKDANGKWIYDDIWTLD</sequence>
<evidence type="ECO:0000313" key="1">
    <source>
        <dbReference type="EMBL" id="RGD73598.1"/>
    </source>
</evidence>
<dbReference type="Gene3D" id="2.160.20.10">
    <property type="entry name" value="Single-stranded right-handed beta-helix, Pectin lyase-like"/>
    <property type="match status" value="1"/>
</dbReference>
<accession>A0A3E3DY25</accession>
<dbReference type="GeneID" id="98001192"/>
<dbReference type="EMBL" id="QUSM01000005">
    <property type="protein sequence ID" value="RGD73598.1"/>
    <property type="molecule type" value="Genomic_DNA"/>
</dbReference>
<proteinExistence type="predicted"/>
<gene>
    <name evidence="1" type="ORF">DW687_09615</name>
</gene>
<dbReference type="InterPro" id="IPR011050">
    <property type="entry name" value="Pectin_lyase_fold/virulence"/>
</dbReference>
<reference evidence="1 2" key="1">
    <citation type="submission" date="2018-08" db="EMBL/GenBank/DDBJ databases">
        <title>A genome reference for cultivated species of the human gut microbiota.</title>
        <authorList>
            <person name="Zou Y."/>
            <person name="Xue W."/>
            <person name="Luo G."/>
        </authorList>
    </citation>
    <scope>NUCLEOTIDE SEQUENCE [LARGE SCALE GENOMIC DNA]</scope>
    <source>
        <strain evidence="1 2">AM25-6</strain>
    </source>
</reference>
<dbReference type="InterPro" id="IPR012334">
    <property type="entry name" value="Pectin_lyas_fold"/>
</dbReference>
<comment type="caution">
    <text evidence="1">The sequence shown here is derived from an EMBL/GenBank/DDBJ whole genome shotgun (WGS) entry which is preliminary data.</text>
</comment>
<evidence type="ECO:0000313" key="2">
    <source>
        <dbReference type="Proteomes" id="UP000261212"/>
    </source>
</evidence>
<name>A0A3E3DY25_9FIRM</name>
<organism evidence="1 2">
    <name type="scientific">Anaerofustis stercorihominis</name>
    <dbReference type="NCBI Taxonomy" id="214853"/>
    <lineage>
        <taxon>Bacteria</taxon>
        <taxon>Bacillati</taxon>
        <taxon>Bacillota</taxon>
        <taxon>Clostridia</taxon>
        <taxon>Eubacteriales</taxon>
        <taxon>Eubacteriaceae</taxon>
        <taxon>Anaerofustis</taxon>
    </lineage>
</organism>
<dbReference type="SUPFAM" id="SSF51126">
    <property type="entry name" value="Pectin lyase-like"/>
    <property type="match status" value="1"/>
</dbReference>
<protein>
    <recommendedName>
        <fullName evidence="3">Right-handed parallel beta-helix repeat-containing protein</fullName>
    </recommendedName>
</protein>
<dbReference type="Proteomes" id="UP000261212">
    <property type="component" value="Unassembled WGS sequence"/>
</dbReference>
<dbReference type="AlphaFoldDB" id="A0A3E3DY25"/>
<evidence type="ECO:0008006" key="3">
    <source>
        <dbReference type="Google" id="ProtNLM"/>
    </source>
</evidence>
<dbReference type="RefSeq" id="WP_007050927.1">
    <property type="nucleotide sequence ID" value="NZ_CABKNJ010000001.1"/>
</dbReference>